<dbReference type="PANTHER" id="PTHR39188:SF3">
    <property type="entry name" value="STAGE IV SPORULATION PROTEIN FB"/>
    <property type="match status" value="1"/>
</dbReference>
<comment type="cofactor">
    <cofactor evidence="1">
        <name>Zn(2+)</name>
        <dbReference type="ChEBI" id="CHEBI:29105"/>
    </cofactor>
</comment>
<evidence type="ECO:0000256" key="6">
    <source>
        <dbReference type="ARBA" id="ARBA00023049"/>
    </source>
</evidence>
<comment type="caution">
    <text evidence="8">The sequence shown here is derived from an EMBL/GenBank/DDBJ whole genome shotgun (WGS) entry which is preliminary data.</text>
</comment>
<evidence type="ECO:0000256" key="5">
    <source>
        <dbReference type="ARBA" id="ARBA00022833"/>
    </source>
</evidence>
<evidence type="ECO:0000256" key="2">
    <source>
        <dbReference type="ARBA" id="ARBA00007931"/>
    </source>
</evidence>
<evidence type="ECO:0000256" key="3">
    <source>
        <dbReference type="ARBA" id="ARBA00022670"/>
    </source>
</evidence>
<keyword evidence="7" id="KW-1133">Transmembrane helix</keyword>
<dbReference type="RefSeq" id="WP_062370858.1">
    <property type="nucleotide sequence ID" value="NZ_LNCD01000082.1"/>
</dbReference>
<evidence type="ECO:0000256" key="7">
    <source>
        <dbReference type="SAM" id="Phobius"/>
    </source>
</evidence>
<dbReference type="Proteomes" id="UP000068164">
    <property type="component" value="Unassembled WGS sequence"/>
</dbReference>
<organism evidence="8 9">
    <name type="scientific">Rhizobium altiplani</name>
    <dbReference type="NCBI Taxonomy" id="1864509"/>
    <lineage>
        <taxon>Bacteria</taxon>
        <taxon>Pseudomonadati</taxon>
        <taxon>Pseudomonadota</taxon>
        <taxon>Alphaproteobacteria</taxon>
        <taxon>Hyphomicrobiales</taxon>
        <taxon>Rhizobiaceae</taxon>
        <taxon>Rhizobium/Agrobacterium group</taxon>
        <taxon>Rhizobium</taxon>
    </lineage>
</organism>
<keyword evidence="9" id="KW-1185">Reference proteome</keyword>
<sequence>MTALQSATLLLVINLGFLWLLMRIPLGRRTICLSRTYGCSPDRLWNAMNPAGPDASWHHSVISSHALADRRGVVEQTYRHLDKNGAPSRRLLALEPLPWMASNAHGFQAHIIDDSTLDPTFWDHYRERRMIRPTPDGALLEIEQTDRYRGLAFLLFRYFVLRREMKALDGWLKTGESLPQGYFERPLVQGGLAVLSTLLLWPFLGFDAGGLMLSTFLTLVIVFHELGHMAAYRMFGHASVRMIFVPLLGGIAVGGRPYLSLFEVATCALMGAGMSAFLVPILAVATQLADAGLLPLASRGPLLIFLLILGAFNLLNLLPMHRFDGGQVLRQIFRTRRSQIAASFAVTLCILGIGFEIGLPANVLTAGLLVFTLVSLVSGASVKPRQMLEEMKDGERMLVAFGLYAAIAVHGYAIIFATEKLF</sequence>
<feature type="transmembrane region" description="Helical" evidence="7">
    <location>
        <begin position="301"/>
        <end position="319"/>
    </location>
</feature>
<proteinExistence type="inferred from homology"/>
<dbReference type="AlphaFoldDB" id="A0A109JL97"/>
<keyword evidence="5" id="KW-0862">Zinc</keyword>
<dbReference type="GO" id="GO:0006508">
    <property type="term" value="P:proteolysis"/>
    <property type="evidence" value="ECO:0007669"/>
    <property type="project" value="UniProtKB-KW"/>
</dbReference>
<reference evidence="8 9" key="1">
    <citation type="submission" date="2015-11" db="EMBL/GenBank/DDBJ databases">
        <title>Draft Genome Sequence of the Strain BR 10423 (Rhizobium sp.) isolated from nodules of Mimosa pudica.</title>
        <authorList>
            <person name="Barauna A.C."/>
            <person name="Zilli J.E."/>
            <person name="Simoes-Araujo J.L."/>
            <person name="Reis V.M."/>
            <person name="James E.K."/>
            <person name="Reis F.B.Jr."/>
            <person name="Rouws L.F."/>
            <person name="Passos S.R."/>
            <person name="Gois S.R."/>
        </authorList>
    </citation>
    <scope>NUCLEOTIDE SEQUENCE [LARGE SCALE GENOMIC DNA]</scope>
    <source>
        <strain evidence="8 9">BR10423</strain>
    </source>
</reference>
<evidence type="ECO:0000313" key="9">
    <source>
        <dbReference type="Proteomes" id="UP000068164"/>
    </source>
</evidence>
<keyword evidence="6" id="KW-0482">Metalloprotease</keyword>
<keyword evidence="7" id="KW-0812">Transmembrane</keyword>
<protein>
    <recommendedName>
        <fullName evidence="10">Zn-dependent protease</fullName>
    </recommendedName>
</protein>
<keyword evidence="3" id="KW-0645">Protease</keyword>
<feature type="transmembrane region" description="Helical" evidence="7">
    <location>
        <begin position="340"/>
        <end position="357"/>
    </location>
</feature>
<feature type="transmembrane region" description="Helical" evidence="7">
    <location>
        <begin position="398"/>
        <end position="417"/>
    </location>
</feature>
<keyword evidence="4" id="KW-0378">Hydrolase</keyword>
<feature type="transmembrane region" description="Helical" evidence="7">
    <location>
        <begin position="6"/>
        <end position="26"/>
    </location>
</feature>
<evidence type="ECO:0000256" key="4">
    <source>
        <dbReference type="ARBA" id="ARBA00022801"/>
    </source>
</evidence>
<feature type="transmembrane region" description="Helical" evidence="7">
    <location>
        <begin position="235"/>
        <end position="255"/>
    </location>
</feature>
<accession>A0A109JL97</accession>
<dbReference type="OrthoDB" id="7866850at2"/>
<dbReference type="PANTHER" id="PTHR39188">
    <property type="entry name" value="MEMBRANE-ASSOCIATED ZINC METALLOPROTEASE M50B"/>
    <property type="match status" value="1"/>
</dbReference>
<comment type="similarity">
    <text evidence="2">Belongs to the peptidase M50B family.</text>
</comment>
<dbReference type="EMBL" id="LNCD01000082">
    <property type="protein sequence ID" value="KWV51071.1"/>
    <property type="molecule type" value="Genomic_DNA"/>
</dbReference>
<evidence type="ECO:0000256" key="1">
    <source>
        <dbReference type="ARBA" id="ARBA00001947"/>
    </source>
</evidence>
<dbReference type="GO" id="GO:0008237">
    <property type="term" value="F:metallopeptidase activity"/>
    <property type="evidence" value="ECO:0007669"/>
    <property type="project" value="UniProtKB-KW"/>
</dbReference>
<feature type="transmembrane region" description="Helical" evidence="7">
    <location>
        <begin position="363"/>
        <end position="382"/>
    </location>
</feature>
<name>A0A109JL97_9HYPH</name>
<evidence type="ECO:0000313" key="8">
    <source>
        <dbReference type="EMBL" id="KWV51071.1"/>
    </source>
</evidence>
<feature type="transmembrane region" description="Helical" evidence="7">
    <location>
        <begin position="198"/>
        <end position="223"/>
    </location>
</feature>
<gene>
    <name evidence="8" type="ORF">AS026_07015</name>
</gene>
<feature type="transmembrane region" description="Helical" evidence="7">
    <location>
        <begin position="267"/>
        <end position="289"/>
    </location>
</feature>
<keyword evidence="7" id="KW-0472">Membrane</keyword>
<evidence type="ECO:0008006" key="10">
    <source>
        <dbReference type="Google" id="ProtNLM"/>
    </source>
</evidence>